<organism evidence="1">
    <name type="scientific">marine sediment metagenome</name>
    <dbReference type="NCBI Taxonomy" id="412755"/>
    <lineage>
        <taxon>unclassified sequences</taxon>
        <taxon>metagenomes</taxon>
        <taxon>ecological metagenomes</taxon>
    </lineage>
</organism>
<accession>X1B387</accession>
<reference evidence="1" key="1">
    <citation type="journal article" date="2014" name="Front. Microbiol.">
        <title>High frequency of phylogenetically diverse reductive dehalogenase-homologous genes in deep subseafloor sedimentary metagenomes.</title>
        <authorList>
            <person name="Kawai M."/>
            <person name="Futagami T."/>
            <person name="Toyoda A."/>
            <person name="Takaki Y."/>
            <person name="Nishi S."/>
            <person name="Hori S."/>
            <person name="Arai W."/>
            <person name="Tsubouchi T."/>
            <person name="Morono Y."/>
            <person name="Uchiyama I."/>
            <person name="Ito T."/>
            <person name="Fujiyama A."/>
            <person name="Inagaki F."/>
            <person name="Takami H."/>
        </authorList>
    </citation>
    <scope>NUCLEOTIDE SEQUENCE</scope>
    <source>
        <strain evidence="1">Expedition CK06-06</strain>
    </source>
</reference>
<dbReference type="EMBL" id="BART01010933">
    <property type="protein sequence ID" value="GAG78698.1"/>
    <property type="molecule type" value="Genomic_DNA"/>
</dbReference>
<comment type="caution">
    <text evidence="1">The sequence shown here is derived from an EMBL/GenBank/DDBJ whole genome shotgun (WGS) entry which is preliminary data.</text>
</comment>
<evidence type="ECO:0000313" key="1">
    <source>
        <dbReference type="EMBL" id="GAG78698.1"/>
    </source>
</evidence>
<proteinExistence type="predicted"/>
<name>X1B387_9ZZZZ</name>
<feature type="non-terminal residue" evidence="1">
    <location>
        <position position="1"/>
    </location>
</feature>
<gene>
    <name evidence="1" type="ORF">S01H4_23536</name>
</gene>
<sequence length="47" mass="5081">IEELPGIWEAGVDVICIRGAACEQKGKGRFGEVRSKIVADLVKTIPK</sequence>
<protein>
    <submittedName>
        <fullName evidence="1">Uncharacterized protein</fullName>
    </submittedName>
</protein>
<dbReference type="AlphaFoldDB" id="X1B387"/>